<dbReference type="CDD" id="cd03443">
    <property type="entry name" value="PaaI_thioesterase"/>
    <property type="match status" value="1"/>
</dbReference>
<dbReference type="InterPro" id="IPR003736">
    <property type="entry name" value="PAAI_dom"/>
</dbReference>
<name>A0AA38HNC7_9CUCU</name>
<evidence type="ECO:0000259" key="3">
    <source>
        <dbReference type="Pfam" id="PF03061"/>
    </source>
</evidence>
<dbReference type="NCBIfam" id="TIGR00369">
    <property type="entry name" value="unchar_dom_1"/>
    <property type="match status" value="1"/>
</dbReference>
<evidence type="ECO:0000313" key="5">
    <source>
        <dbReference type="Proteomes" id="UP001168821"/>
    </source>
</evidence>
<dbReference type="InterPro" id="IPR039298">
    <property type="entry name" value="ACOT13"/>
</dbReference>
<evidence type="ECO:0000256" key="1">
    <source>
        <dbReference type="ARBA" id="ARBA00008324"/>
    </source>
</evidence>
<evidence type="ECO:0000313" key="4">
    <source>
        <dbReference type="EMBL" id="KAJ3640861.1"/>
    </source>
</evidence>
<accession>A0AA38HNC7</accession>
<comment type="caution">
    <text evidence="4">The sequence shown here is derived from an EMBL/GenBank/DDBJ whole genome shotgun (WGS) entry which is preliminary data.</text>
</comment>
<gene>
    <name evidence="4" type="ORF">Zmor_027396</name>
</gene>
<protein>
    <recommendedName>
        <fullName evidence="3">Thioesterase domain-containing protein</fullName>
    </recommendedName>
</protein>
<keyword evidence="5" id="KW-1185">Reference proteome</keyword>
<dbReference type="PANTHER" id="PTHR21660">
    <property type="entry name" value="THIOESTERASE SUPERFAMILY MEMBER-RELATED"/>
    <property type="match status" value="1"/>
</dbReference>
<dbReference type="AlphaFoldDB" id="A0AA38HNC7"/>
<evidence type="ECO:0000256" key="2">
    <source>
        <dbReference type="ARBA" id="ARBA00022801"/>
    </source>
</evidence>
<dbReference type="PANTHER" id="PTHR21660:SF1">
    <property type="entry name" value="ACYL-COENZYME A THIOESTERASE 13"/>
    <property type="match status" value="1"/>
</dbReference>
<dbReference type="InterPro" id="IPR006683">
    <property type="entry name" value="Thioestr_dom"/>
</dbReference>
<dbReference type="GO" id="GO:0047617">
    <property type="term" value="F:fatty acyl-CoA hydrolase activity"/>
    <property type="evidence" value="ECO:0007669"/>
    <property type="project" value="InterPro"/>
</dbReference>
<feature type="domain" description="Thioesterase" evidence="3">
    <location>
        <begin position="51"/>
        <end position="124"/>
    </location>
</feature>
<comment type="similarity">
    <text evidence="1">Belongs to the thioesterase PaaI family.</text>
</comment>
<organism evidence="4 5">
    <name type="scientific">Zophobas morio</name>
    <dbReference type="NCBI Taxonomy" id="2755281"/>
    <lineage>
        <taxon>Eukaryota</taxon>
        <taxon>Metazoa</taxon>
        <taxon>Ecdysozoa</taxon>
        <taxon>Arthropoda</taxon>
        <taxon>Hexapoda</taxon>
        <taxon>Insecta</taxon>
        <taxon>Pterygota</taxon>
        <taxon>Neoptera</taxon>
        <taxon>Endopterygota</taxon>
        <taxon>Coleoptera</taxon>
        <taxon>Polyphaga</taxon>
        <taxon>Cucujiformia</taxon>
        <taxon>Tenebrionidae</taxon>
        <taxon>Zophobas</taxon>
    </lineage>
</organism>
<dbReference type="InterPro" id="IPR029069">
    <property type="entry name" value="HotDog_dom_sf"/>
</dbReference>
<dbReference type="Pfam" id="PF03061">
    <property type="entry name" value="4HBT"/>
    <property type="match status" value="1"/>
</dbReference>
<keyword evidence="2" id="KW-0378">Hydrolase</keyword>
<dbReference type="Gene3D" id="3.10.129.10">
    <property type="entry name" value="Hotdog Thioesterase"/>
    <property type="match status" value="1"/>
</dbReference>
<proteinExistence type="inferred from homology"/>
<dbReference type="Proteomes" id="UP001168821">
    <property type="component" value="Unassembled WGS sequence"/>
</dbReference>
<reference evidence="4" key="1">
    <citation type="journal article" date="2023" name="G3 (Bethesda)">
        <title>Whole genome assemblies of Zophobas morio and Tenebrio molitor.</title>
        <authorList>
            <person name="Kaur S."/>
            <person name="Stinson S.A."/>
            <person name="diCenzo G.C."/>
        </authorList>
    </citation>
    <scope>NUCLEOTIDE SEQUENCE</scope>
    <source>
        <strain evidence="4">QUZm001</strain>
    </source>
</reference>
<sequence>MWHVKDAAAFLKFVQNTKSFDKVLKNVNILSLGAGKCTAELKVDEEHTNPMGGLHGGLSATLVDCVSTYALMTKIPARHVSVDIHMSYLKGASIGDDILIEADVVKSGKSLAFLEVQIKNKKTGDILVKGSHTKFIMS</sequence>
<dbReference type="EMBL" id="JALNTZ010000009">
    <property type="protein sequence ID" value="KAJ3640861.1"/>
    <property type="molecule type" value="Genomic_DNA"/>
</dbReference>
<dbReference type="FunFam" id="3.10.129.10:FF:000033">
    <property type="entry name" value="acyl-coenzyme A thioesterase 13"/>
    <property type="match status" value="1"/>
</dbReference>
<dbReference type="SUPFAM" id="SSF54637">
    <property type="entry name" value="Thioesterase/thiol ester dehydrase-isomerase"/>
    <property type="match status" value="1"/>
</dbReference>